<name>A0A1S3IHI6_LINAN</name>
<dbReference type="AlphaFoldDB" id="A0A1S3IHI6"/>
<dbReference type="STRING" id="7574.A0A1S3IHI6"/>
<organism evidence="1 2">
    <name type="scientific">Lingula anatina</name>
    <name type="common">Brachiopod</name>
    <name type="synonym">Lingula unguis</name>
    <dbReference type="NCBI Taxonomy" id="7574"/>
    <lineage>
        <taxon>Eukaryota</taxon>
        <taxon>Metazoa</taxon>
        <taxon>Spiralia</taxon>
        <taxon>Lophotrochozoa</taxon>
        <taxon>Brachiopoda</taxon>
        <taxon>Linguliformea</taxon>
        <taxon>Lingulata</taxon>
        <taxon>Lingulida</taxon>
        <taxon>Linguloidea</taxon>
        <taxon>Lingulidae</taxon>
        <taxon>Lingula</taxon>
    </lineage>
</organism>
<dbReference type="Pfam" id="PF14566">
    <property type="entry name" value="PTPlike_phytase"/>
    <property type="match status" value="1"/>
</dbReference>
<dbReference type="SMART" id="SM01301">
    <property type="entry name" value="PTPlike_phytase"/>
    <property type="match status" value="1"/>
</dbReference>
<dbReference type="Gene3D" id="3.90.190.10">
    <property type="entry name" value="Protein tyrosine phosphatase superfamily"/>
    <property type="match status" value="2"/>
</dbReference>
<accession>A0A1S3IHI6</accession>
<dbReference type="SUPFAM" id="SSF52799">
    <property type="entry name" value="(Phosphotyrosine protein) phosphatases II"/>
    <property type="match status" value="1"/>
</dbReference>
<dbReference type="InterPro" id="IPR029021">
    <property type="entry name" value="Prot-tyrosine_phosphatase-like"/>
</dbReference>
<sequence>MAVAYYICMGASASSARSIIVEDMLTGETQIYDQFHARNTAAEAQRCAGRCQLIRSAGRVAPIIIRNCQEEFQHFLTFKEPIVYGRIANSLPEHPLVRNKYILVKDVSDHFDKLNSMATYDTPNVRSNAAGYSVYAMGQPSLQGINNILCKLTQDNMEIIELGSLRDDGCFFFYTDLKNLTCKPQMLCVSHEDFITSSEEVYSRLTFYNPLIRYGRLCFPPEGAPSEADFDSILKLYKVDTMINMCGRLHHLIDKLNDARETLENVTEDYTVDGESARLRFHNRCKRYLERYFYLICFNAYLHDQYGFRFHTSFSQWMRDNPMLYRLLGQLDISERTTKPSLLLDNTRYLVADDHVGLDVLSTKLDVSVSNFRDIKKIPVYGMAQPNKEGLKLVIQRLTSSPKKHPVVLVVNVRDDLAIQCGENTYCWREEAFLDVPISMDGVSDTEIEEKERALKKEIVENNGLQVYEDITQPRRLLQFDTVLTPREMAEDIMRKASEKVLYHRVPLPGDRGLSEKEFDILLSMIYQVEEFCPNGEEPAILFYCRTGKARTTTAMVVASLIHGHLKGFPTGTNPGEQERVSVPNAAFTMGNFKIVSKLIRILPNGPQIKREVDFVLDQCSETMTPMYYHLRELIFSTYNKTRAAKTPSEAVSLKRLSLDYLERYVYLIIFNAYLHAEKASEWKYTFSAWMQEVGPRTGLYNILDSLGFPEFEPPSRFSTMRGRWTFRDNNLPFRGEFK</sequence>
<dbReference type="InterPro" id="IPR050561">
    <property type="entry name" value="PTP"/>
</dbReference>
<dbReference type="OrthoDB" id="66369at2759"/>
<dbReference type="KEGG" id="lak:106164345"/>
<protein>
    <submittedName>
        <fullName evidence="2">Paladin</fullName>
    </submittedName>
</protein>
<dbReference type="Proteomes" id="UP000085678">
    <property type="component" value="Unplaced"/>
</dbReference>
<evidence type="ECO:0000313" key="2">
    <source>
        <dbReference type="RefSeq" id="XP_013397677.1"/>
    </source>
</evidence>
<dbReference type="PANTHER" id="PTHR23339">
    <property type="entry name" value="TYROSINE SPECIFIC PROTEIN PHOSPHATASE AND DUAL SPECIFICITY PROTEIN PHOSPHATASE"/>
    <property type="match status" value="1"/>
</dbReference>
<reference evidence="2" key="1">
    <citation type="submission" date="2025-08" db="UniProtKB">
        <authorList>
            <consortium name="RefSeq"/>
        </authorList>
    </citation>
    <scope>IDENTIFICATION</scope>
    <source>
        <tissue evidence="2">Gonads</tissue>
    </source>
</reference>
<dbReference type="InParanoid" id="A0A1S3IHI6"/>
<dbReference type="RefSeq" id="XP_013397677.1">
    <property type="nucleotide sequence ID" value="XM_013542223.1"/>
</dbReference>
<gene>
    <name evidence="2" type="primary">LOC106164345</name>
</gene>
<keyword evidence="1" id="KW-1185">Reference proteome</keyword>
<dbReference type="GeneID" id="106164345"/>
<proteinExistence type="predicted"/>
<evidence type="ECO:0000313" key="1">
    <source>
        <dbReference type="Proteomes" id="UP000085678"/>
    </source>
</evidence>